<feature type="region of interest" description="Disordered" evidence="1">
    <location>
        <begin position="297"/>
        <end position="372"/>
    </location>
</feature>
<sequence length="544" mass="59406">MTDVLSKIRLQATGIGGRTPQPSLATDSDIVRGPAITPTASMADSMAVPAKKLTPKARSGDGDMHLKQIYSDSLTYQTRRFQESMPNVCIVGNSMPKVGGSVEPGKDTDRSTTLVKKTDVQKRHGDLWTPFSQPIGSTRNLAIHTDRTMGDDMSVGPFSECNSDNRFTPVSRALPPIAKRKHLGDRSITSAASRNSSQRYMWDVDVIRSGSPKPSLAQTFRDRHLTDASLMEQPRGPKKRGELLLHREPVNLLMGGRSMELSEREDIMSEIQRLKTVMLPTRAKDLYVGRGFKLPAGHALNNPKLKKTSVSSQGKGGAPAKPAVSDAAKAKIKSPADAPPAPPVTREGNGAGEDLGAVGRTPAGTPGPFRGFSVSEVLPQEEIDKLKEMFSKLDSDSTGHLQLSQLEQLKDFTPNQQLFLQQVYELACIGTVFGFNEFASFSEFCKRLQTISEEAKQAYEKANMETIGDSIKQYLELFQSLDQTDTGKVTLASLKGILAMVKEKEFTDEMFAPVKTVVAKEGSDDISKLDYLACIPYFMCLEAG</sequence>
<evidence type="ECO:0000313" key="4">
    <source>
        <dbReference type="Proteomes" id="UP001209878"/>
    </source>
</evidence>
<dbReference type="PROSITE" id="PS50222">
    <property type="entry name" value="EF_HAND_2"/>
    <property type="match status" value="2"/>
</dbReference>
<name>A0AAD9P0B9_RIDPI</name>
<accession>A0AAD9P0B9</accession>
<protein>
    <recommendedName>
        <fullName evidence="2">EF-hand domain-containing protein</fullName>
    </recommendedName>
</protein>
<dbReference type="GO" id="GO:0005509">
    <property type="term" value="F:calcium ion binding"/>
    <property type="evidence" value="ECO:0007669"/>
    <property type="project" value="InterPro"/>
</dbReference>
<organism evidence="3 4">
    <name type="scientific">Ridgeia piscesae</name>
    <name type="common">Tubeworm</name>
    <dbReference type="NCBI Taxonomy" id="27915"/>
    <lineage>
        <taxon>Eukaryota</taxon>
        <taxon>Metazoa</taxon>
        <taxon>Spiralia</taxon>
        <taxon>Lophotrochozoa</taxon>
        <taxon>Annelida</taxon>
        <taxon>Polychaeta</taxon>
        <taxon>Sedentaria</taxon>
        <taxon>Canalipalpata</taxon>
        <taxon>Sabellida</taxon>
        <taxon>Siboglinidae</taxon>
        <taxon>Ridgeia</taxon>
    </lineage>
</organism>
<dbReference type="Gene3D" id="1.10.238.10">
    <property type="entry name" value="EF-hand"/>
    <property type="match status" value="1"/>
</dbReference>
<evidence type="ECO:0000313" key="3">
    <source>
        <dbReference type="EMBL" id="KAK2185709.1"/>
    </source>
</evidence>
<proteinExistence type="predicted"/>
<dbReference type="EMBL" id="JAODUO010000226">
    <property type="protein sequence ID" value="KAK2185709.1"/>
    <property type="molecule type" value="Genomic_DNA"/>
</dbReference>
<dbReference type="InterPro" id="IPR011992">
    <property type="entry name" value="EF-hand-dom_pair"/>
</dbReference>
<dbReference type="Proteomes" id="UP001209878">
    <property type="component" value="Unassembled WGS sequence"/>
</dbReference>
<reference evidence="3" key="1">
    <citation type="journal article" date="2023" name="Mol. Biol. Evol.">
        <title>Third-Generation Sequencing Reveals the Adaptive Role of the Epigenome in Three Deep-Sea Polychaetes.</title>
        <authorList>
            <person name="Perez M."/>
            <person name="Aroh O."/>
            <person name="Sun Y."/>
            <person name="Lan Y."/>
            <person name="Juniper S.K."/>
            <person name="Young C.R."/>
            <person name="Angers B."/>
            <person name="Qian P.Y."/>
        </authorList>
    </citation>
    <scope>NUCLEOTIDE SEQUENCE</scope>
    <source>
        <strain evidence="3">R07B-5</strain>
    </source>
</reference>
<evidence type="ECO:0000259" key="2">
    <source>
        <dbReference type="PROSITE" id="PS50222"/>
    </source>
</evidence>
<comment type="caution">
    <text evidence="3">The sequence shown here is derived from an EMBL/GenBank/DDBJ whole genome shotgun (WGS) entry which is preliminary data.</text>
</comment>
<gene>
    <name evidence="3" type="ORF">NP493_226g08043</name>
</gene>
<dbReference type="AlphaFoldDB" id="A0AAD9P0B9"/>
<dbReference type="SUPFAM" id="SSF47473">
    <property type="entry name" value="EF-hand"/>
    <property type="match status" value="1"/>
</dbReference>
<dbReference type="InterPro" id="IPR002048">
    <property type="entry name" value="EF_hand_dom"/>
</dbReference>
<keyword evidence="4" id="KW-1185">Reference proteome</keyword>
<feature type="domain" description="EF-hand" evidence="2">
    <location>
        <begin position="381"/>
        <end position="416"/>
    </location>
</feature>
<evidence type="ECO:0000256" key="1">
    <source>
        <dbReference type="SAM" id="MobiDB-lite"/>
    </source>
</evidence>
<feature type="domain" description="EF-hand" evidence="2">
    <location>
        <begin position="469"/>
        <end position="504"/>
    </location>
</feature>